<dbReference type="HOGENOM" id="CLU_2669120_0_0_7"/>
<dbReference type="KEGG" id="scl:sce0275"/>
<proteinExistence type="predicted"/>
<organism evidence="1 2">
    <name type="scientific">Sorangium cellulosum (strain So ce56)</name>
    <name type="common">Polyangium cellulosum (strain So ce56)</name>
    <dbReference type="NCBI Taxonomy" id="448385"/>
    <lineage>
        <taxon>Bacteria</taxon>
        <taxon>Pseudomonadati</taxon>
        <taxon>Myxococcota</taxon>
        <taxon>Polyangia</taxon>
        <taxon>Polyangiales</taxon>
        <taxon>Polyangiaceae</taxon>
        <taxon>Sorangium</taxon>
    </lineage>
</organism>
<dbReference type="Proteomes" id="UP000002139">
    <property type="component" value="Chromosome"/>
</dbReference>
<dbReference type="EMBL" id="AM746676">
    <property type="protein sequence ID" value="CAN90432.1"/>
    <property type="molecule type" value="Genomic_DNA"/>
</dbReference>
<gene>
    <name evidence="1" type="ordered locus">sce0275</name>
</gene>
<dbReference type="AlphaFoldDB" id="A9GQF2"/>
<protein>
    <submittedName>
        <fullName evidence="1">Uncharacterized protein</fullName>
    </submittedName>
</protein>
<keyword evidence="2" id="KW-1185">Reference proteome</keyword>
<reference evidence="1 2" key="1">
    <citation type="journal article" date="2007" name="Nat. Biotechnol.">
        <title>Complete genome sequence of the myxobacterium Sorangium cellulosum.</title>
        <authorList>
            <person name="Schneiker S."/>
            <person name="Perlova O."/>
            <person name="Kaiser O."/>
            <person name="Gerth K."/>
            <person name="Alici A."/>
            <person name="Altmeyer M.O."/>
            <person name="Bartels D."/>
            <person name="Bekel T."/>
            <person name="Beyer S."/>
            <person name="Bode E."/>
            <person name="Bode H.B."/>
            <person name="Bolten C.J."/>
            <person name="Choudhuri J.V."/>
            <person name="Doss S."/>
            <person name="Elnakady Y.A."/>
            <person name="Frank B."/>
            <person name="Gaigalat L."/>
            <person name="Goesmann A."/>
            <person name="Groeger C."/>
            <person name="Gross F."/>
            <person name="Jelsbak L."/>
            <person name="Jelsbak L."/>
            <person name="Kalinowski J."/>
            <person name="Kegler C."/>
            <person name="Knauber T."/>
            <person name="Konietzny S."/>
            <person name="Kopp M."/>
            <person name="Krause L."/>
            <person name="Krug D."/>
            <person name="Linke B."/>
            <person name="Mahmud T."/>
            <person name="Martinez-Arias R."/>
            <person name="McHardy A.C."/>
            <person name="Merai M."/>
            <person name="Meyer F."/>
            <person name="Mormann S."/>
            <person name="Munoz-Dorado J."/>
            <person name="Perez J."/>
            <person name="Pradella S."/>
            <person name="Rachid S."/>
            <person name="Raddatz G."/>
            <person name="Rosenau F."/>
            <person name="Rueckert C."/>
            <person name="Sasse F."/>
            <person name="Scharfe M."/>
            <person name="Schuster S.C."/>
            <person name="Suen G."/>
            <person name="Treuner-Lange A."/>
            <person name="Velicer G.J."/>
            <person name="Vorholter F.-J."/>
            <person name="Weissman K.J."/>
            <person name="Welch R.D."/>
            <person name="Wenzel S.C."/>
            <person name="Whitworth D.E."/>
            <person name="Wilhelm S."/>
            <person name="Wittmann C."/>
            <person name="Bloecker H."/>
            <person name="Puehler A."/>
            <person name="Mueller R."/>
        </authorList>
    </citation>
    <scope>NUCLEOTIDE SEQUENCE [LARGE SCALE GENOMIC DNA]</scope>
    <source>
        <strain evidence="2">So ce56</strain>
    </source>
</reference>
<sequence length="75" mass="8205">MDEWVGTLRAMEDALEAILAKEVTTALIVHQGDCDVARRLAALVSDWATTRQPPHELRAVAVAVLRLSNRGEAEP</sequence>
<evidence type="ECO:0000313" key="1">
    <source>
        <dbReference type="EMBL" id="CAN90432.1"/>
    </source>
</evidence>
<name>A9GQF2_SORC5</name>
<evidence type="ECO:0000313" key="2">
    <source>
        <dbReference type="Proteomes" id="UP000002139"/>
    </source>
</evidence>
<accession>A9GQF2</accession>